<comment type="caution">
    <text evidence="1">The sequence shown here is derived from an EMBL/GenBank/DDBJ whole genome shotgun (WGS) entry which is preliminary data.</text>
</comment>
<evidence type="ECO:0000313" key="1">
    <source>
        <dbReference type="EMBL" id="MDG3495265.1"/>
    </source>
</evidence>
<dbReference type="EMBL" id="VBTY01000091">
    <property type="protein sequence ID" value="MDG3495265.1"/>
    <property type="molecule type" value="Genomic_DNA"/>
</dbReference>
<dbReference type="Proteomes" id="UP001152872">
    <property type="component" value="Unassembled WGS sequence"/>
</dbReference>
<dbReference type="RefSeq" id="WP_040688362.1">
    <property type="nucleotide sequence ID" value="NZ_VBTY01000091.1"/>
</dbReference>
<proteinExistence type="predicted"/>
<name>A0A9X4M9W1_9CYAN</name>
<dbReference type="SUPFAM" id="SSF140663">
    <property type="entry name" value="TTHA0068-like"/>
    <property type="match status" value="1"/>
</dbReference>
<gene>
    <name evidence="1" type="ORF">FEV09_11910</name>
</gene>
<sequence length="136" mass="15520">MELKMFEEAIALFNSGDYYACHDTLEAIWNDAWQSDRAFYQGILQIAVGLYHLKGQNWHGATILLGEGTSRLPIYLPDYQSIDVERLLEDSLHILHQVQSAGKEGIAEIWQNIERGDLKIPQLYRVGIEQPMGDES</sequence>
<reference evidence="1" key="1">
    <citation type="submission" date="2019-05" db="EMBL/GenBank/DDBJ databases">
        <title>Whole genome sequencing of Pseudanabaena catenata USMAC16.</title>
        <authorList>
            <person name="Khan Z."/>
            <person name="Omar W.M."/>
            <person name="Convey P."/>
            <person name="Merican F."/>
            <person name="Najimudin N."/>
        </authorList>
    </citation>
    <scope>NUCLEOTIDE SEQUENCE</scope>
    <source>
        <strain evidence="1">USMAC16</strain>
    </source>
</reference>
<organism evidence="1 2">
    <name type="scientific">Pseudanabaena catenata USMAC16</name>
    <dbReference type="NCBI Taxonomy" id="1855837"/>
    <lineage>
        <taxon>Bacteria</taxon>
        <taxon>Bacillati</taxon>
        <taxon>Cyanobacteriota</taxon>
        <taxon>Cyanophyceae</taxon>
        <taxon>Pseudanabaenales</taxon>
        <taxon>Pseudanabaenaceae</taxon>
        <taxon>Pseudanabaena</taxon>
    </lineage>
</organism>
<protein>
    <submittedName>
        <fullName evidence="1">DUF309 domain-containing protein</fullName>
    </submittedName>
</protein>
<dbReference type="AlphaFoldDB" id="A0A9X4M9W1"/>
<dbReference type="PANTHER" id="PTHR34796:SF1">
    <property type="entry name" value="EXPRESSED PROTEIN"/>
    <property type="match status" value="1"/>
</dbReference>
<evidence type="ECO:0000313" key="2">
    <source>
        <dbReference type="Proteomes" id="UP001152872"/>
    </source>
</evidence>
<keyword evidence="2" id="KW-1185">Reference proteome</keyword>
<accession>A0A9X4M9W1</accession>
<dbReference type="InterPro" id="IPR005500">
    <property type="entry name" value="DUF309"/>
</dbReference>
<dbReference type="Pfam" id="PF03745">
    <property type="entry name" value="DUF309"/>
    <property type="match status" value="1"/>
</dbReference>
<dbReference type="InterPro" id="IPR023203">
    <property type="entry name" value="TTHA0068_sf"/>
</dbReference>
<dbReference type="Gene3D" id="1.10.3450.10">
    <property type="entry name" value="TTHA0068-like"/>
    <property type="match status" value="1"/>
</dbReference>
<dbReference type="PANTHER" id="PTHR34796">
    <property type="entry name" value="EXPRESSED PROTEIN"/>
    <property type="match status" value="1"/>
</dbReference>